<dbReference type="GO" id="GO:0044780">
    <property type="term" value="P:bacterial-type flagellum assembly"/>
    <property type="evidence" value="ECO:0007669"/>
    <property type="project" value="InterPro"/>
</dbReference>
<keyword evidence="3" id="KW-0963">Cytoplasm</keyword>
<dbReference type="CDD" id="cd16098">
    <property type="entry name" value="FliS"/>
    <property type="match status" value="1"/>
</dbReference>
<dbReference type="OrthoDB" id="3268516at2"/>
<keyword evidence="6" id="KW-0966">Cell projection</keyword>
<comment type="similarity">
    <text evidence="2">Belongs to the FliS family.</text>
</comment>
<evidence type="ECO:0000256" key="5">
    <source>
        <dbReference type="ARBA" id="ARBA00023186"/>
    </source>
</evidence>
<dbReference type="RefSeq" id="WP_036332950.1">
    <property type="nucleotide sequence ID" value="NZ_JPMX01000005.1"/>
</dbReference>
<dbReference type="Proteomes" id="UP000029713">
    <property type="component" value="Unassembled WGS sequence"/>
</dbReference>
<dbReference type="GO" id="GO:0071973">
    <property type="term" value="P:bacterial-type flagellum-dependent cell motility"/>
    <property type="evidence" value="ECO:0007669"/>
    <property type="project" value="TreeGrafter"/>
</dbReference>
<keyword evidence="7" id="KW-1185">Reference proteome</keyword>
<protein>
    <submittedName>
        <fullName evidence="6">Flagellar biosynthesis protein FliS</fullName>
    </submittedName>
</protein>
<comment type="subcellular location">
    <subcellularLocation>
        <location evidence="1">Cytoplasm</location>
        <location evidence="1">Cytosol</location>
    </subcellularLocation>
</comment>
<keyword evidence="6" id="KW-0282">Flagellum</keyword>
<dbReference type="InterPro" id="IPR003713">
    <property type="entry name" value="FliS"/>
</dbReference>
<proteinExistence type="inferred from homology"/>
<gene>
    <name evidence="6" type="ORF">IN07_01685</name>
</gene>
<accession>A0A098YFF5</accession>
<dbReference type="PANTHER" id="PTHR34773:SF1">
    <property type="entry name" value="FLAGELLAR SECRETION CHAPERONE FLIS"/>
    <property type="match status" value="1"/>
</dbReference>
<dbReference type="Gene3D" id="1.20.120.340">
    <property type="entry name" value="Flagellar protein FliS"/>
    <property type="match status" value="1"/>
</dbReference>
<dbReference type="Pfam" id="PF02561">
    <property type="entry name" value="FliS"/>
    <property type="match status" value="1"/>
</dbReference>
<keyword evidence="6" id="KW-0969">Cilium</keyword>
<dbReference type="AlphaFoldDB" id="A0A098YFF5"/>
<sequence length="128" mass="13914">MSAAALRARYLGDAVATASPQQLLVMLYNRLALDLERAEAALITGDRPEAGNQLQHAQEIVLELQASLRVDIWDGGPRLAALYAWLLTELIAANVKGDVRRIADCRRIVEPLRDAWREAAASLASAPA</sequence>
<organism evidence="6 7">
    <name type="scientific">Modestobacter caceresii</name>
    <dbReference type="NCBI Taxonomy" id="1522368"/>
    <lineage>
        <taxon>Bacteria</taxon>
        <taxon>Bacillati</taxon>
        <taxon>Actinomycetota</taxon>
        <taxon>Actinomycetes</taxon>
        <taxon>Geodermatophilales</taxon>
        <taxon>Geodermatophilaceae</taxon>
        <taxon>Modestobacter</taxon>
    </lineage>
</organism>
<evidence type="ECO:0000256" key="3">
    <source>
        <dbReference type="ARBA" id="ARBA00022490"/>
    </source>
</evidence>
<evidence type="ECO:0000313" key="7">
    <source>
        <dbReference type="Proteomes" id="UP000029713"/>
    </source>
</evidence>
<dbReference type="STRING" id="1522368.IN07_01685"/>
<evidence type="ECO:0000256" key="1">
    <source>
        <dbReference type="ARBA" id="ARBA00004514"/>
    </source>
</evidence>
<dbReference type="PANTHER" id="PTHR34773">
    <property type="entry name" value="FLAGELLAR SECRETION CHAPERONE FLIS"/>
    <property type="match status" value="1"/>
</dbReference>
<dbReference type="EMBL" id="JPMX01000005">
    <property type="protein sequence ID" value="KGH48486.1"/>
    <property type="molecule type" value="Genomic_DNA"/>
</dbReference>
<evidence type="ECO:0000313" key="6">
    <source>
        <dbReference type="EMBL" id="KGH48486.1"/>
    </source>
</evidence>
<keyword evidence="5" id="KW-0143">Chaperone</keyword>
<dbReference type="SUPFAM" id="SSF101116">
    <property type="entry name" value="Flagellar export chaperone FliS"/>
    <property type="match status" value="1"/>
</dbReference>
<dbReference type="GO" id="GO:0005829">
    <property type="term" value="C:cytosol"/>
    <property type="evidence" value="ECO:0007669"/>
    <property type="project" value="UniProtKB-SubCell"/>
</dbReference>
<evidence type="ECO:0000256" key="2">
    <source>
        <dbReference type="ARBA" id="ARBA00008787"/>
    </source>
</evidence>
<dbReference type="InterPro" id="IPR036584">
    <property type="entry name" value="FliS_sf"/>
</dbReference>
<evidence type="ECO:0000256" key="4">
    <source>
        <dbReference type="ARBA" id="ARBA00022795"/>
    </source>
</evidence>
<reference evidence="6 7" key="1">
    <citation type="submission" date="2014-07" db="EMBL/GenBank/DDBJ databases">
        <title>Biosystematic studies on Modestobacter strains isolated from extreme hyper-arid desert soil and from historic building.</title>
        <authorList>
            <person name="Bukarasam K."/>
            <person name="Bull A."/>
            <person name="Girard G."/>
            <person name="van Wezel G."/>
            <person name="Goodfellow M."/>
        </authorList>
    </citation>
    <scope>NUCLEOTIDE SEQUENCE [LARGE SCALE GENOMIC DNA]</scope>
    <source>
        <strain evidence="6 7">KNN45-2b</strain>
    </source>
</reference>
<dbReference type="NCBIfam" id="TIGR00208">
    <property type="entry name" value="fliS"/>
    <property type="match status" value="1"/>
</dbReference>
<name>A0A098YFF5_9ACTN</name>
<keyword evidence="4" id="KW-1005">Bacterial flagellum biogenesis</keyword>
<comment type="caution">
    <text evidence="6">The sequence shown here is derived from an EMBL/GenBank/DDBJ whole genome shotgun (WGS) entry which is preliminary data.</text>
</comment>